<gene>
    <name evidence="4" type="ORF">HHL24_43230</name>
</gene>
<dbReference type="Gene3D" id="3.20.20.140">
    <property type="entry name" value="Metal-dependent hydrolases"/>
    <property type="match status" value="1"/>
</dbReference>
<name>A0A848IQT8_9BURK</name>
<dbReference type="SUPFAM" id="SSF51556">
    <property type="entry name" value="Metallo-dependent hydrolases"/>
    <property type="match status" value="1"/>
</dbReference>
<dbReference type="PANTHER" id="PTHR21240">
    <property type="entry name" value="2-AMINO-3-CARBOXYLMUCONATE-6-SEMIALDEHYDE DECARBOXYLASE"/>
    <property type="match status" value="1"/>
</dbReference>
<dbReference type="GO" id="GO:0016787">
    <property type="term" value="F:hydrolase activity"/>
    <property type="evidence" value="ECO:0007669"/>
    <property type="project" value="UniProtKB-KW"/>
</dbReference>
<dbReference type="InterPro" id="IPR032465">
    <property type="entry name" value="ACMSD"/>
</dbReference>
<sequence length="385" mass="41910">MSTTDRRAFIKAAAALPLAAAAGTTYAQAAKAVPAPQMPQMPQTPDMIIDMHAHALSERFLADLVKKPQAGLSCMRNDKGEFHLFRDGIPVGKSFDPHLVDLPTRLASLRRRHVELQLFAPPPGLLCAPGYATGVDLARLLQDQQDDIVHASEGLMEGVAILALGEPSRAADELKRSVEKHGYRAAMIPTTAGGRPLDDPVYEPLFKMVEKLGITLIMHPASSTRPDTLGGYDAYEVQVLVGWPGETSLAVARLIFSGFFEKYPAIKLVLCHGGGTVVFLRGRLDAAYEANGWEAEPYFKKNITKPPSQYLSQLYYDSCALSPDSNRWVIEMMGVDHVVFGSDYPFDIGDPEGRRSVPVIDSLAAPDRAKIYRGNAAALLARKGI</sequence>
<keyword evidence="5" id="KW-1185">Reference proteome</keyword>
<dbReference type="Pfam" id="PF04909">
    <property type="entry name" value="Amidohydro_2"/>
    <property type="match status" value="1"/>
</dbReference>
<reference evidence="4 5" key="1">
    <citation type="submission" date="2020-04" db="EMBL/GenBank/DDBJ databases">
        <title>Paraburkholderia sp. RP-4-7 isolated from soil.</title>
        <authorList>
            <person name="Dahal R.H."/>
        </authorList>
    </citation>
    <scope>NUCLEOTIDE SEQUENCE [LARGE SCALE GENOMIC DNA]</scope>
    <source>
        <strain evidence="4 5">RP-4-7</strain>
    </source>
</reference>
<keyword evidence="1" id="KW-0456">Lyase</keyword>
<organism evidence="4 5">
    <name type="scientific">Paraburkholderia polaris</name>
    <dbReference type="NCBI Taxonomy" id="2728848"/>
    <lineage>
        <taxon>Bacteria</taxon>
        <taxon>Pseudomonadati</taxon>
        <taxon>Pseudomonadota</taxon>
        <taxon>Betaproteobacteria</taxon>
        <taxon>Burkholderiales</taxon>
        <taxon>Burkholderiaceae</taxon>
        <taxon>Paraburkholderia</taxon>
    </lineage>
</organism>
<dbReference type="GO" id="GO:0005737">
    <property type="term" value="C:cytoplasm"/>
    <property type="evidence" value="ECO:0007669"/>
    <property type="project" value="TreeGrafter"/>
</dbReference>
<dbReference type="GO" id="GO:0016831">
    <property type="term" value="F:carboxy-lyase activity"/>
    <property type="evidence" value="ECO:0007669"/>
    <property type="project" value="InterPro"/>
</dbReference>
<evidence type="ECO:0000313" key="4">
    <source>
        <dbReference type="EMBL" id="NMM04622.1"/>
    </source>
</evidence>
<dbReference type="InterPro" id="IPR006680">
    <property type="entry name" value="Amidohydro-rel"/>
</dbReference>
<feature type="signal peptide" evidence="2">
    <location>
        <begin position="1"/>
        <end position="29"/>
    </location>
</feature>
<dbReference type="PROSITE" id="PS51318">
    <property type="entry name" value="TAT"/>
    <property type="match status" value="1"/>
</dbReference>
<protein>
    <submittedName>
        <fullName evidence="4">Amidohydrolase</fullName>
    </submittedName>
</protein>
<proteinExistence type="predicted"/>
<keyword evidence="2" id="KW-0732">Signal</keyword>
<accession>A0A848IQT8</accession>
<keyword evidence="4" id="KW-0378">Hydrolase</keyword>
<dbReference type="InterPro" id="IPR032466">
    <property type="entry name" value="Metal_Hydrolase"/>
</dbReference>
<dbReference type="Proteomes" id="UP000544134">
    <property type="component" value="Unassembled WGS sequence"/>
</dbReference>
<comment type="caution">
    <text evidence="4">The sequence shown here is derived from an EMBL/GenBank/DDBJ whole genome shotgun (WGS) entry which is preliminary data.</text>
</comment>
<evidence type="ECO:0000313" key="5">
    <source>
        <dbReference type="Proteomes" id="UP000544134"/>
    </source>
</evidence>
<dbReference type="AlphaFoldDB" id="A0A848IQT8"/>
<dbReference type="InterPro" id="IPR006311">
    <property type="entry name" value="TAT_signal"/>
</dbReference>
<evidence type="ECO:0000256" key="2">
    <source>
        <dbReference type="SAM" id="SignalP"/>
    </source>
</evidence>
<feature type="chain" id="PRO_5032487496" evidence="2">
    <location>
        <begin position="30"/>
        <end position="385"/>
    </location>
</feature>
<dbReference type="RefSeq" id="WP_169491336.1">
    <property type="nucleotide sequence ID" value="NZ_JABBGJ010000130.1"/>
</dbReference>
<feature type="domain" description="Amidohydrolase-related" evidence="3">
    <location>
        <begin position="49"/>
        <end position="380"/>
    </location>
</feature>
<evidence type="ECO:0000259" key="3">
    <source>
        <dbReference type="Pfam" id="PF04909"/>
    </source>
</evidence>
<evidence type="ECO:0000256" key="1">
    <source>
        <dbReference type="ARBA" id="ARBA00023239"/>
    </source>
</evidence>
<dbReference type="GO" id="GO:0019748">
    <property type="term" value="P:secondary metabolic process"/>
    <property type="evidence" value="ECO:0007669"/>
    <property type="project" value="TreeGrafter"/>
</dbReference>
<dbReference type="PANTHER" id="PTHR21240:SF28">
    <property type="entry name" value="ISO-OROTATE DECARBOXYLASE (EUROFUNG)"/>
    <property type="match status" value="1"/>
</dbReference>
<dbReference type="EMBL" id="JABBGJ010000130">
    <property type="protein sequence ID" value="NMM04622.1"/>
    <property type="molecule type" value="Genomic_DNA"/>
</dbReference>